<keyword evidence="4" id="KW-0449">Lipoprotein</keyword>
<proteinExistence type="predicted"/>
<evidence type="ECO:0000256" key="2">
    <source>
        <dbReference type="SAM" id="SignalP"/>
    </source>
</evidence>
<evidence type="ECO:0000313" key="4">
    <source>
        <dbReference type="EMBL" id="GAA0597295.1"/>
    </source>
</evidence>
<dbReference type="Proteomes" id="UP001500866">
    <property type="component" value="Unassembled WGS sequence"/>
</dbReference>
<feature type="compositionally biased region" description="Low complexity" evidence="1">
    <location>
        <begin position="183"/>
        <end position="194"/>
    </location>
</feature>
<evidence type="ECO:0000256" key="1">
    <source>
        <dbReference type="SAM" id="MobiDB-lite"/>
    </source>
</evidence>
<name>A0ABN1FT70_9BACI</name>
<keyword evidence="5" id="KW-1185">Reference proteome</keyword>
<protein>
    <submittedName>
        <fullName evidence="4">Spore germination lipoprotein GerD</fullName>
    </submittedName>
</protein>
<feature type="signal peptide" evidence="2">
    <location>
        <begin position="1"/>
        <end position="19"/>
    </location>
</feature>
<dbReference type="Pfam" id="PF17898">
    <property type="entry name" value="GerD"/>
    <property type="match status" value="1"/>
</dbReference>
<feature type="compositionally biased region" description="Gly residues" evidence="1">
    <location>
        <begin position="195"/>
        <end position="212"/>
    </location>
</feature>
<feature type="chain" id="PRO_5047473757" evidence="2">
    <location>
        <begin position="20"/>
        <end position="212"/>
    </location>
</feature>
<accession>A0ABN1FT70</accession>
<reference evidence="4 5" key="1">
    <citation type="journal article" date="2019" name="Int. J. Syst. Evol. Microbiol.">
        <title>The Global Catalogue of Microorganisms (GCM) 10K type strain sequencing project: providing services to taxonomists for standard genome sequencing and annotation.</title>
        <authorList>
            <consortium name="The Broad Institute Genomics Platform"/>
            <consortium name="The Broad Institute Genome Sequencing Center for Infectious Disease"/>
            <person name="Wu L."/>
            <person name="Ma J."/>
        </authorList>
    </citation>
    <scope>NUCLEOTIDE SEQUENCE [LARGE SCALE GENOMIC DNA]</scope>
    <source>
        <strain evidence="4 5">JCM 15395</strain>
    </source>
</reference>
<dbReference type="NCBIfam" id="NF040801">
    <property type="entry name" value="spore_GerD"/>
    <property type="match status" value="1"/>
</dbReference>
<dbReference type="RefSeq" id="WP_343811195.1">
    <property type="nucleotide sequence ID" value="NZ_BAAADS010000007.1"/>
</dbReference>
<feature type="domain" description="Spore germination GerD central core" evidence="3">
    <location>
        <begin position="65"/>
        <end position="178"/>
    </location>
</feature>
<dbReference type="EMBL" id="BAAADS010000007">
    <property type="protein sequence ID" value="GAA0597295.1"/>
    <property type="molecule type" value="Genomic_DNA"/>
</dbReference>
<keyword evidence="2" id="KW-0732">Signal</keyword>
<dbReference type="PROSITE" id="PS51257">
    <property type="entry name" value="PROKAR_LIPOPROTEIN"/>
    <property type="match status" value="1"/>
</dbReference>
<evidence type="ECO:0000313" key="5">
    <source>
        <dbReference type="Proteomes" id="UP001500866"/>
    </source>
</evidence>
<evidence type="ECO:0000259" key="3">
    <source>
        <dbReference type="Pfam" id="PF17898"/>
    </source>
</evidence>
<gene>
    <name evidence="4" type="primary">gerD</name>
    <name evidence="4" type="ORF">GCM10009001_11870</name>
</gene>
<organism evidence="4 5">
    <name type="scientific">Virgibacillus siamensis</name>
    <dbReference type="NCBI Taxonomy" id="480071"/>
    <lineage>
        <taxon>Bacteria</taxon>
        <taxon>Bacillati</taxon>
        <taxon>Bacillota</taxon>
        <taxon>Bacilli</taxon>
        <taxon>Bacillales</taxon>
        <taxon>Bacillaceae</taxon>
        <taxon>Virgibacillus</taxon>
    </lineage>
</organism>
<feature type="region of interest" description="Disordered" evidence="1">
    <location>
        <begin position="176"/>
        <end position="212"/>
    </location>
</feature>
<dbReference type="InterPro" id="IPR041262">
    <property type="entry name" value="GerD_central"/>
</dbReference>
<comment type="caution">
    <text evidence="4">The sequence shown here is derived from an EMBL/GenBank/DDBJ whole genome shotgun (WGS) entry which is preliminary data.</text>
</comment>
<sequence length="212" mass="23624">MKRALSILFITMLVVVLSACNGGSTAGKEADYDTTKKMVVDILQTEDGKKALREILSDEKMKQQLVIQSDAVKKALNEVLASDKAKDMWTKLFEDPKFVKAYAKAMSDEHKKLMKELMKDPDFQKQMLELMQNPQINKQMLSVMKSQEFRKHLEKTIQETLQSPLFQSKMTEILLKAAEDQSKQQGKQSQSGQSGQSGQGGQSGGSNSTGGQ</sequence>